<reference evidence="2 3" key="1">
    <citation type="submission" date="2018-04" db="EMBL/GenBank/DDBJ databases">
        <title>Novel Campyloabacter and Helicobacter Species and Strains.</title>
        <authorList>
            <person name="Mannion A.J."/>
            <person name="Shen Z."/>
            <person name="Fox J.G."/>
        </authorList>
    </citation>
    <scope>NUCLEOTIDE SEQUENCE [LARGE SCALE GENOMIC DNA]</scope>
    <source>
        <strain evidence="2 3">MIT 17-337</strain>
    </source>
</reference>
<dbReference type="AlphaFoldDB" id="A0A3D8IK06"/>
<accession>A0A3D8IK06</accession>
<sequence>MIIILNAIGQILHSIIFIYSLVIFVGAILQLARADPSSNFMIIINRLTYPAYNAIKRIVKTEFNGLEFAPLIVIIILQFVDLTLVRILLGF</sequence>
<keyword evidence="1" id="KW-0472">Membrane</keyword>
<evidence type="ECO:0000313" key="3">
    <source>
        <dbReference type="Proteomes" id="UP000256379"/>
    </source>
</evidence>
<gene>
    <name evidence="2" type="ORF">CQA53_06675</name>
</gene>
<proteinExistence type="predicted"/>
<comment type="caution">
    <text evidence="2">The sequence shown here is derived from an EMBL/GenBank/DDBJ whole genome shotgun (WGS) entry which is preliminary data.</text>
</comment>
<dbReference type="Pfam" id="PF02325">
    <property type="entry name" value="CCB3_YggT"/>
    <property type="match status" value="1"/>
</dbReference>
<dbReference type="RefSeq" id="WP_115543242.1">
    <property type="nucleotide sequence ID" value="NZ_NXLQ01000014.1"/>
</dbReference>
<keyword evidence="1" id="KW-1133">Transmembrane helix</keyword>
<evidence type="ECO:0008006" key="4">
    <source>
        <dbReference type="Google" id="ProtNLM"/>
    </source>
</evidence>
<dbReference type="InterPro" id="IPR003425">
    <property type="entry name" value="CCB3/YggT"/>
</dbReference>
<feature type="transmembrane region" description="Helical" evidence="1">
    <location>
        <begin position="68"/>
        <end position="89"/>
    </location>
</feature>
<keyword evidence="3" id="KW-1185">Reference proteome</keyword>
<feature type="transmembrane region" description="Helical" evidence="1">
    <location>
        <begin position="12"/>
        <end position="32"/>
    </location>
</feature>
<keyword evidence="1" id="KW-0812">Transmembrane</keyword>
<dbReference type="EMBL" id="NXLQ01000014">
    <property type="protein sequence ID" value="RDU65255.1"/>
    <property type="molecule type" value="Genomic_DNA"/>
</dbReference>
<dbReference type="GO" id="GO:0016020">
    <property type="term" value="C:membrane"/>
    <property type="evidence" value="ECO:0007669"/>
    <property type="project" value="InterPro"/>
</dbReference>
<dbReference type="OrthoDB" id="47652at2"/>
<evidence type="ECO:0000256" key="1">
    <source>
        <dbReference type="SAM" id="Phobius"/>
    </source>
</evidence>
<name>A0A3D8IK06_9HELI</name>
<evidence type="ECO:0000313" key="2">
    <source>
        <dbReference type="EMBL" id="RDU65255.1"/>
    </source>
</evidence>
<organism evidence="2 3">
    <name type="scientific">Helicobacter didelphidarum</name>
    <dbReference type="NCBI Taxonomy" id="2040648"/>
    <lineage>
        <taxon>Bacteria</taxon>
        <taxon>Pseudomonadati</taxon>
        <taxon>Campylobacterota</taxon>
        <taxon>Epsilonproteobacteria</taxon>
        <taxon>Campylobacterales</taxon>
        <taxon>Helicobacteraceae</taxon>
        <taxon>Helicobacter</taxon>
    </lineage>
</organism>
<protein>
    <recommendedName>
        <fullName evidence="4">YggT family protein</fullName>
    </recommendedName>
</protein>
<dbReference type="Proteomes" id="UP000256379">
    <property type="component" value="Unassembled WGS sequence"/>
</dbReference>